<organism evidence="3 4">
    <name type="scientific">Toxocara canis</name>
    <name type="common">Canine roundworm</name>
    <dbReference type="NCBI Taxonomy" id="6265"/>
    <lineage>
        <taxon>Eukaryota</taxon>
        <taxon>Metazoa</taxon>
        <taxon>Ecdysozoa</taxon>
        <taxon>Nematoda</taxon>
        <taxon>Chromadorea</taxon>
        <taxon>Rhabditida</taxon>
        <taxon>Spirurina</taxon>
        <taxon>Ascaridomorpha</taxon>
        <taxon>Ascaridoidea</taxon>
        <taxon>Toxocaridae</taxon>
        <taxon>Toxocara</taxon>
    </lineage>
</organism>
<evidence type="ECO:0000313" key="2">
    <source>
        <dbReference type="EMBL" id="VDM47851.1"/>
    </source>
</evidence>
<dbReference type="AlphaFoldDB" id="A0A183V710"/>
<sequence length="170" mass="18562">METFRQRKSFLIHSYDLTERTRCRRVVDVDGLERSAKVDQLSIALNIAAHSTPTPPSVARTTITLPQTMPLSTDGIHSNPLVAGHPSTPITNGCGMHVDLERSIRRFERYGQIYADSPKSHMNVEKKTLGMPGPPHGPPPPPPPPPLPSFVPFTPPTSSSLHSSQKVSSS</sequence>
<feature type="compositionally biased region" description="Pro residues" evidence="1">
    <location>
        <begin position="132"/>
        <end position="155"/>
    </location>
</feature>
<proteinExistence type="predicted"/>
<evidence type="ECO:0000313" key="3">
    <source>
        <dbReference type="Proteomes" id="UP000050794"/>
    </source>
</evidence>
<dbReference type="EMBL" id="UYWY01023678">
    <property type="protein sequence ID" value="VDM47851.1"/>
    <property type="molecule type" value="Genomic_DNA"/>
</dbReference>
<feature type="region of interest" description="Disordered" evidence="1">
    <location>
        <begin position="118"/>
        <end position="170"/>
    </location>
</feature>
<accession>A0A183V710</accession>
<reference evidence="4" key="1">
    <citation type="submission" date="2016-06" db="UniProtKB">
        <authorList>
            <consortium name="WormBaseParasite"/>
        </authorList>
    </citation>
    <scope>IDENTIFICATION</scope>
</reference>
<dbReference type="WBParaSite" id="TCNE_0001653101-mRNA-1">
    <property type="protein sequence ID" value="TCNE_0001653101-mRNA-1"/>
    <property type="gene ID" value="TCNE_0001653101"/>
</dbReference>
<dbReference type="Proteomes" id="UP000050794">
    <property type="component" value="Unassembled WGS sequence"/>
</dbReference>
<evidence type="ECO:0000256" key="1">
    <source>
        <dbReference type="SAM" id="MobiDB-lite"/>
    </source>
</evidence>
<feature type="compositionally biased region" description="Basic and acidic residues" evidence="1">
    <location>
        <begin position="118"/>
        <end position="128"/>
    </location>
</feature>
<feature type="compositionally biased region" description="Low complexity" evidence="1">
    <location>
        <begin position="156"/>
        <end position="170"/>
    </location>
</feature>
<keyword evidence="3" id="KW-1185">Reference proteome</keyword>
<name>A0A183V710_TOXCA</name>
<reference evidence="2 3" key="2">
    <citation type="submission" date="2018-11" db="EMBL/GenBank/DDBJ databases">
        <authorList>
            <consortium name="Pathogen Informatics"/>
        </authorList>
    </citation>
    <scope>NUCLEOTIDE SEQUENCE [LARGE SCALE GENOMIC DNA]</scope>
</reference>
<protein>
    <submittedName>
        <fullName evidence="2 4">Uncharacterized protein</fullName>
    </submittedName>
</protein>
<gene>
    <name evidence="2" type="ORF">TCNE_LOCUS16530</name>
</gene>
<evidence type="ECO:0000313" key="4">
    <source>
        <dbReference type="WBParaSite" id="TCNE_0001653101-mRNA-1"/>
    </source>
</evidence>